<accession>A0A9D2CEK0</accession>
<gene>
    <name evidence="9" type="primary">ftsL</name>
    <name evidence="9" type="ORF">H9826_09105</name>
</gene>
<proteinExistence type="predicted"/>
<keyword evidence="4" id="KW-0812">Transmembrane</keyword>
<name>A0A9D2CEK0_9FIRM</name>
<evidence type="ECO:0000256" key="2">
    <source>
        <dbReference type="ARBA" id="ARBA00022475"/>
    </source>
</evidence>
<sequence>MPKTKKAGLLTKLVILALLIYLATSLLNLQSRIRATQAERDTLSRQVAEQTQVNADLAEDVANPDDPDRIADIARDKLGLVVPGEKVIIITS</sequence>
<evidence type="ECO:0000256" key="1">
    <source>
        <dbReference type="ARBA" id="ARBA00004401"/>
    </source>
</evidence>
<dbReference type="Proteomes" id="UP000886824">
    <property type="component" value="Unassembled WGS sequence"/>
</dbReference>
<keyword evidence="7" id="KW-0131">Cell cycle</keyword>
<reference evidence="9" key="2">
    <citation type="submission" date="2021-04" db="EMBL/GenBank/DDBJ databases">
        <authorList>
            <person name="Gilroy R."/>
        </authorList>
    </citation>
    <scope>NUCLEOTIDE SEQUENCE</scope>
    <source>
        <strain evidence="9">CHK33-7979</strain>
    </source>
</reference>
<protein>
    <recommendedName>
        <fullName evidence="8">Cell division protein FtsL</fullName>
    </recommendedName>
</protein>
<dbReference type="EMBL" id="DXCX01000094">
    <property type="protein sequence ID" value="HIY74112.1"/>
    <property type="molecule type" value="Genomic_DNA"/>
</dbReference>
<dbReference type="GO" id="GO:0005886">
    <property type="term" value="C:plasma membrane"/>
    <property type="evidence" value="ECO:0007669"/>
    <property type="project" value="UniProtKB-SubCell"/>
</dbReference>
<dbReference type="InterPro" id="IPR011922">
    <property type="entry name" value="Cell_div_FtsL"/>
</dbReference>
<keyword evidence="2" id="KW-1003">Cell membrane</keyword>
<evidence type="ECO:0000256" key="4">
    <source>
        <dbReference type="ARBA" id="ARBA00022692"/>
    </source>
</evidence>
<evidence type="ECO:0000313" key="9">
    <source>
        <dbReference type="EMBL" id="HIY74112.1"/>
    </source>
</evidence>
<dbReference type="Pfam" id="PF04977">
    <property type="entry name" value="DivIC"/>
    <property type="match status" value="1"/>
</dbReference>
<dbReference type="NCBIfam" id="TIGR02209">
    <property type="entry name" value="ftsL_broad"/>
    <property type="match status" value="1"/>
</dbReference>
<evidence type="ECO:0000256" key="6">
    <source>
        <dbReference type="ARBA" id="ARBA00023136"/>
    </source>
</evidence>
<reference evidence="9" key="1">
    <citation type="journal article" date="2021" name="PeerJ">
        <title>Extensive microbial diversity within the chicken gut microbiome revealed by metagenomics and culture.</title>
        <authorList>
            <person name="Gilroy R."/>
            <person name="Ravi A."/>
            <person name="Getino M."/>
            <person name="Pursley I."/>
            <person name="Horton D.L."/>
            <person name="Alikhan N.F."/>
            <person name="Baker D."/>
            <person name="Gharbi K."/>
            <person name="Hall N."/>
            <person name="Watson M."/>
            <person name="Adriaenssens E.M."/>
            <person name="Foster-Nyarko E."/>
            <person name="Jarju S."/>
            <person name="Secka A."/>
            <person name="Antonio M."/>
            <person name="Oren A."/>
            <person name="Chaudhuri R.R."/>
            <person name="La Ragione R."/>
            <person name="Hildebrand F."/>
            <person name="Pallen M.J."/>
        </authorList>
    </citation>
    <scope>NUCLEOTIDE SEQUENCE</scope>
    <source>
        <strain evidence="9">CHK33-7979</strain>
    </source>
</reference>
<evidence type="ECO:0000256" key="5">
    <source>
        <dbReference type="ARBA" id="ARBA00022989"/>
    </source>
</evidence>
<dbReference type="InterPro" id="IPR007060">
    <property type="entry name" value="FtsL/DivIC"/>
</dbReference>
<evidence type="ECO:0000256" key="7">
    <source>
        <dbReference type="ARBA" id="ARBA00023306"/>
    </source>
</evidence>
<dbReference type="GO" id="GO:0051301">
    <property type="term" value="P:cell division"/>
    <property type="evidence" value="ECO:0007669"/>
    <property type="project" value="UniProtKB-KW"/>
</dbReference>
<comment type="caution">
    <text evidence="9">The sequence shown here is derived from an EMBL/GenBank/DDBJ whole genome shotgun (WGS) entry which is preliminary data.</text>
</comment>
<comment type="subcellular location">
    <subcellularLocation>
        <location evidence="1">Cell membrane</location>
        <topology evidence="1">Single-pass type II membrane protein</topology>
    </subcellularLocation>
</comment>
<organism evidence="9 10">
    <name type="scientific">Candidatus Intestinimonas merdavium</name>
    <dbReference type="NCBI Taxonomy" id="2838622"/>
    <lineage>
        <taxon>Bacteria</taxon>
        <taxon>Bacillati</taxon>
        <taxon>Bacillota</taxon>
        <taxon>Clostridia</taxon>
        <taxon>Eubacteriales</taxon>
        <taxon>Intestinimonas</taxon>
    </lineage>
</organism>
<keyword evidence="5" id="KW-1133">Transmembrane helix</keyword>
<keyword evidence="6" id="KW-0472">Membrane</keyword>
<evidence type="ECO:0000256" key="3">
    <source>
        <dbReference type="ARBA" id="ARBA00022618"/>
    </source>
</evidence>
<evidence type="ECO:0000313" key="10">
    <source>
        <dbReference type="Proteomes" id="UP000886824"/>
    </source>
</evidence>
<dbReference type="AlphaFoldDB" id="A0A9D2CEK0"/>
<keyword evidence="3 9" id="KW-0132">Cell division</keyword>
<evidence type="ECO:0000256" key="8">
    <source>
        <dbReference type="NCBIfam" id="TIGR02209"/>
    </source>
</evidence>